<dbReference type="EMBL" id="JABBXH010000004">
    <property type="protein sequence ID" value="NMP32530.1"/>
    <property type="molecule type" value="Genomic_DNA"/>
</dbReference>
<dbReference type="AlphaFoldDB" id="A0A7Y0LG10"/>
<comment type="caution">
    <text evidence="1">The sequence shown here is derived from an EMBL/GenBank/DDBJ whole genome shotgun (WGS) entry which is preliminary data.</text>
</comment>
<dbReference type="RefSeq" id="WP_169075855.1">
    <property type="nucleotide sequence ID" value="NZ_JABBXH010000004.1"/>
</dbReference>
<evidence type="ECO:0000313" key="1">
    <source>
        <dbReference type="EMBL" id="NMP32530.1"/>
    </source>
</evidence>
<protein>
    <submittedName>
        <fullName evidence="1">Uncharacterized protein</fullName>
    </submittedName>
</protein>
<proteinExistence type="predicted"/>
<gene>
    <name evidence="1" type="ORF">HII17_13250</name>
</gene>
<organism evidence="1 2">
    <name type="scientific">Thalassotalea algicola</name>
    <dbReference type="NCBI Taxonomy" id="2716224"/>
    <lineage>
        <taxon>Bacteria</taxon>
        <taxon>Pseudomonadati</taxon>
        <taxon>Pseudomonadota</taxon>
        <taxon>Gammaproteobacteria</taxon>
        <taxon>Alteromonadales</taxon>
        <taxon>Colwelliaceae</taxon>
        <taxon>Thalassotalea</taxon>
    </lineage>
</organism>
<dbReference type="Proteomes" id="UP000568664">
    <property type="component" value="Unassembled WGS sequence"/>
</dbReference>
<sequence>MTFQFEIIERDWYKRRSPKEAIIKPVSVTIPDYTSTHNHMCKMHVVYSDKSEKSLIGRVIYNKLNDRWTVDGMELAVNVVEA</sequence>
<accession>A0A7Y0LG10</accession>
<name>A0A7Y0LG10_9GAMM</name>
<reference evidence="1 2" key="1">
    <citation type="submission" date="2020-04" db="EMBL/GenBank/DDBJ databases">
        <title>Thalassotalea sp. M1531, isolated from the surface of marine red alga.</title>
        <authorList>
            <person name="Pang L."/>
            <person name="Lu D.-C."/>
        </authorList>
    </citation>
    <scope>NUCLEOTIDE SEQUENCE [LARGE SCALE GENOMIC DNA]</scope>
    <source>
        <strain evidence="1 2">M1531</strain>
    </source>
</reference>
<evidence type="ECO:0000313" key="2">
    <source>
        <dbReference type="Proteomes" id="UP000568664"/>
    </source>
</evidence>
<keyword evidence="2" id="KW-1185">Reference proteome</keyword>